<dbReference type="AlphaFoldDB" id="A0A9Q0YFC5"/>
<evidence type="ECO:0000256" key="1">
    <source>
        <dbReference type="SAM" id="MobiDB-lite"/>
    </source>
</evidence>
<name>A0A9Q0YFC5_HOLLE</name>
<protein>
    <submittedName>
        <fullName evidence="2">Uncharacterized protein</fullName>
    </submittedName>
</protein>
<sequence>MCLKSWLGLRKWDKDAYSMGNRVLLPMVMIKVRNNVQKVVFQESHMTRNSAPIWKPLIAFRGGAGICPTEGGGGCSPTGGQQLKASTRPIECQNDV</sequence>
<feature type="region of interest" description="Disordered" evidence="1">
    <location>
        <begin position="77"/>
        <end position="96"/>
    </location>
</feature>
<organism evidence="2 3">
    <name type="scientific">Holothuria leucospilota</name>
    <name type="common">Black long sea cucumber</name>
    <name type="synonym">Mertensiothuria leucospilota</name>
    <dbReference type="NCBI Taxonomy" id="206669"/>
    <lineage>
        <taxon>Eukaryota</taxon>
        <taxon>Metazoa</taxon>
        <taxon>Echinodermata</taxon>
        <taxon>Eleutherozoa</taxon>
        <taxon>Echinozoa</taxon>
        <taxon>Holothuroidea</taxon>
        <taxon>Aspidochirotacea</taxon>
        <taxon>Aspidochirotida</taxon>
        <taxon>Holothuriidae</taxon>
        <taxon>Holothuria</taxon>
    </lineage>
</organism>
<dbReference type="Proteomes" id="UP001152320">
    <property type="component" value="Chromosome 22"/>
</dbReference>
<evidence type="ECO:0000313" key="3">
    <source>
        <dbReference type="Proteomes" id="UP001152320"/>
    </source>
</evidence>
<evidence type="ECO:0000313" key="2">
    <source>
        <dbReference type="EMBL" id="KAJ8020370.1"/>
    </source>
</evidence>
<proteinExistence type="predicted"/>
<reference evidence="2" key="1">
    <citation type="submission" date="2021-10" db="EMBL/GenBank/DDBJ databases">
        <title>Tropical sea cucumber genome reveals ecological adaptation and Cuvierian tubules defense mechanism.</title>
        <authorList>
            <person name="Chen T."/>
        </authorList>
    </citation>
    <scope>NUCLEOTIDE SEQUENCE</scope>
    <source>
        <strain evidence="2">Nanhai2018</strain>
        <tissue evidence="2">Muscle</tissue>
    </source>
</reference>
<keyword evidence="3" id="KW-1185">Reference proteome</keyword>
<gene>
    <name evidence="2" type="ORF">HOLleu_39943</name>
</gene>
<comment type="caution">
    <text evidence="2">The sequence shown here is derived from an EMBL/GenBank/DDBJ whole genome shotgun (WGS) entry which is preliminary data.</text>
</comment>
<accession>A0A9Q0YFC5</accession>
<dbReference type="EMBL" id="JAIZAY010000022">
    <property type="protein sequence ID" value="KAJ8020370.1"/>
    <property type="molecule type" value="Genomic_DNA"/>
</dbReference>